<evidence type="ECO:0000313" key="1">
    <source>
        <dbReference type="EMBL" id="OBR37516.1"/>
    </source>
</evidence>
<comment type="caution">
    <text evidence="1">The sequence shown here is derived from an EMBL/GenBank/DDBJ whole genome shotgun (WGS) entry which is preliminary data.</text>
</comment>
<dbReference type="OrthoDB" id="108192at2"/>
<dbReference type="RefSeq" id="WP_068485609.1">
    <property type="nucleotide sequence ID" value="NZ_CP018760.1"/>
</dbReference>
<dbReference type="EMBL" id="LZFP01000034">
    <property type="protein sequence ID" value="OBR37516.1"/>
    <property type="molecule type" value="Genomic_DNA"/>
</dbReference>
<evidence type="ECO:0000313" key="2">
    <source>
        <dbReference type="Proteomes" id="UP000092164"/>
    </source>
</evidence>
<protein>
    <recommendedName>
        <fullName evidence="3">Circularly permuted ATPgrasp domain-containing protein</fullName>
    </recommendedName>
</protein>
<dbReference type="KEGG" id="mart:BTR34_07910"/>
<dbReference type="STRING" id="1836467.BTR34_07910"/>
<dbReference type="AlphaFoldDB" id="A0A1B7Z4C4"/>
<organism evidence="1 2">
    <name type="scientific">Maribacter hydrothermalis</name>
    <dbReference type="NCBI Taxonomy" id="1836467"/>
    <lineage>
        <taxon>Bacteria</taxon>
        <taxon>Pseudomonadati</taxon>
        <taxon>Bacteroidota</taxon>
        <taxon>Flavobacteriia</taxon>
        <taxon>Flavobacteriales</taxon>
        <taxon>Flavobacteriaceae</taxon>
        <taxon>Maribacter</taxon>
    </lineage>
</organism>
<name>A0A1B7Z4C4_9FLAO</name>
<keyword evidence="2" id="KW-1185">Reference proteome</keyword>
<dbReference type="SUPFAM" id="SSF56059">
    <property type="entry name" value="Glutathione synthetase ATP-binding domain-like"/>
    <property type="match status" value="1"/>
</dbReference>
<gene>
    <name evidence="1" type="ORF">A9200_07660</name>
</gene>
<reference evidence="2" key="1">
    <citation type="submission" date="2016-06" db="EMBL/GenBank/DDBJ databases">
        <authorList>
            <person name="Zhan P."/>
        </authorList>
    </citation>
    <scope>NUCLEOTIDE SEQUENCE [LARGE SCALE GENOMIC DNA]</scope>
    <source>
        <strain evidence="2">T28</strain>
    </source>
</reference>
<dbReference type="Proteomes" id="UP000092164">
    <property type="component" value="Unassembled WGS sequence"/>
</dbReference>
<evidence type="ECO:0008006" key="3">
    <source>
        <dbReference type="Google" id="ProtNLM"/>
    </source>
</evidence>
<sequence>MIPKIRDEFNATFKESYYKNLLNHIESTFNEPSAFRISETPVFISKAIKEEVENACNSIISQLWNIDFTEIRRKFIPAELQSPVPMGNPHFLAIDFGLCEDGNGGVMPQLIELQAFPTLFFYQPFLGEAFLKCYPNLPKEGFDYYLGGLNKESYTKKVKDIILGDEKPENVILLELFPEKQKTRIDFWATQNAIGIDVVCMTKVIKEGKKLFYIKEGNKTPIHRIYNRVIYDELERIQDLKINFNLNDDLDVEWITHPDWFFMISKCIMPLLEHKNIPKSYYLTDFPSDLDLNQYVLKPLFSFAGQGVDLYPKQETINDITDKQNYILQQKVQYAPLIKTSTAKNSKVELRMLFVWDDNTNKLEPVINLTRMSKGEMINVSHQVNETWIGSSISFFEQ</sequence>
<proteinExistence type="predicted"/>
<accession>A0A1B7Z4C4</accession>